<reference evidence="6" key="1">
    <citation type="journal article" date="2020" name="Nat. Commun.">
        <title>Genome assembly of wild tea tree DASZ reveals pedigree and selection history of tea varieties.</title>
        <authorList>
            <person name="Zhang W."/>
            <person name="Zhang Y."/>
            <person name="Qiu H."/>
            <person name="Guo Y."/>
            <person name="Wan H."/>
            <person name="Zhang X."/>
            <person name="Scossa F."/>
            <person name="Alseekh S."/>
            <person name="Zhang Q."/>
            <person name="Wang P."/>
            <person name="Xu L."/>
            <person name="Schmidt M.H."/>
            <person name="Jia X."/>
            <person name="Li D."/>
            <person name="Zhu A."/>
            <person name="Guo F."/>
            <person name="Chen W."/>
            <person name="Ni D."/>
            <person name="Usadel B."/>
            <person name="Fernie A.R."/>
            <person name="Wen W."/>
        </authorList>
    </citation>
    <scope>NUCLEOTIDE SEQUENCE [LARGE SCALE GENOMIC DNA]</scope>
    <source>
        <strain evidence="6">cv. G240</strain>
    </source>
</reference>
<proteinExistence type="inferred from homology"/>
<keyword evidence="2" id="KW-0804">Transcription</keyword>
<reference evidence="5 6" key="2">
    <citation type="submission" date="2020-07" db="EMBL/GenBank/DDBJ databases">
        <title>Genome assembly of wild tea tree DASZ reveals pedigree and selection history of tea varieties.</title>
        <authorList>
            <person name="Zhang W."/>
        </authorList>
    </citation>
    <scope>NUCLEOTIDE SEQUENCE [LARGE SCALE GENOMIC DNA]</scope>
    <source>
        <strain evidence="6">cv. G240</strain>
        <tissue evidence="5">Leaf</tissue>
    </source>
</reference>
<evidence type="ECO:0000256" key="4">
    <source>
        <dbReference type="SAM" id="MobiDB-lite"/>
    </source>
</evidence>
<evidence type="ECO:0000256" key="1">
    <source>
        <dbReference type="ARBA" id="ARBA00007692"/>
    </source>
</evidence>
<keyword evidence="3" id="KW-0809">Transit peptide</keyword>
<keyword evidence="6" id="KW-1185">Reference proteome</keyword>
<dbReference type="FunFam" id="1.25.70.10:FF:000001">
    <property type="entry name" value="Mitochondrial transcription termination factor-like"/>
    <property type="match status" value="1"/>
</dbReference>
<dbReference type="Gene3D" id="1.25.70.10">
    <property type="entry name" value="Transcription termination factor 3, mitochondrial"/>
    <property type="match status" value="1"/>
</dbReference>
<keyword evidence="2" id="KW-0805">Transcription regulation</keyword>
<dbReference type="AlphaFoldDB" id="A0A7J7I6H6"/>
<accession>A0A7J7I6H6</accession>
<gene>
    <name evidence="5" type="ORF">HYC85_001832</name>
</gene>
<name>A0A7J7I6H6_CAMSI</name>
<dbReference type="SMART" id="SM00733">
    <property type="entry name" value="Mterf"/>
    <property type="match status" value="8"/>
</dbReference>
<dbReference type="Proteomes" id="UP000593564">
    <property type="component" value="Unassembled WGS sequence"/>
</dbReference>
<dbReference type="PANTHER" id="PTHR13068">
    <property type="entry name" value="CGI-12 PROTEIN-RELATED"/>
    <property type="match status" value="1"/>
</dbReference>
<comment type="caution">
    <text evidence="5">The sequence shown here is derived from an EMBL/GenBank/DDBJ whole genome shotgun (WGS) entry which is preliminary data.</text>
</comment>
<protein>
    <submittedName>
        <fullName evidence="5">Uncharacterized protein</fullName>
    </submittedName>
</protein>
<evidence type="ECO:0000256" key="2">
    <source>
        <dbReference type="ARBA" id="ARBA00022472"/>
    </source>
</evidence>
<keyword evidence="2" id="KW-0806">Transcription termination</keyword>
<dbReference type="Pfam" id="PF02536">
    <property type="entry name" value="mTERF"/>
    <property type="match status" value="1"/>
</dbReference>
<dbReference type="GO" id="GO:0006353">
    <property type="term" value="P:DNA-templated transcription termination"/>
    <property type="evidence" value="ECO:0007669"/>
    <property type="project" value="UniProtKB-KW"/>
</dbReference>
<evidence type="ECO:0000256" key="3">
    <source>
        <dbReference type="ARBA" id="ARBA00022946"/>
    </source>
</evidence>
<dbReference type="GO" id="GO:0003676">
    <property type="term" value="F:nucleic acid binding"/>
    <property type="evidence" value="ECO:0007669"/>
    <property type="project" value="InterPro"/>
</dbReference>
<dbReference type="InterPro" id="IPR038538">
    <property type="entry name" value="MTERF_sf"/>
</dbReference>
<feature type="region of interest" description="Disordered" evidence="4">
    <location>
        <begin position="37"/>
        <end position="56"/>
    </location>
</feature>
<evidence type="ECO:0000313" key="6">
    <source>
        <dbReference type="Proteomes" id="UP000593564"/>
    </source>
</evidence>
<dbReference type="InterPro" id="IPR003690">
    <property type="entry name" value="MTERF"/>
</dbReference>
<dbReference type="PANTHER" id="PTHR13068:SF173">
    <property type="entry name" value="EMB|CAB62602.1"/>
    <property type="match status" value="1"/>
</dbReference>
<organism evidence="5 6">
    <name type="scientific">Camellia sinensis</name>
    <name type="common">Tea plant</name>
    <name type="synonym">Thea sinensis</name>
    <dbReference type="NCBI Taxonomy" id="4442"/>
    <lineage>
        <taxon>Eukaryota</taxon>
        <taxon>Viridiplantae</taxon>
        <taxon>Streptophyta</taxon>
        <taxon>Embryophyta</taxon>
        <taxon>Tracheophyta</taxon>
        <taxon>Spermatophyta</taxon>
        <taxon>Magnoliopsida</taxon>
        <taxon>eudicotyledons</taxon>
        <taxon>Gunneridae</taxon>
        <taxon>Pentapetalae</taxon>
        <taxon>asterids</taxon>
        <taxon>Ericales</taxon>
        <taxon>Theaceae</taxon>
        <taxon>Camellia</taxon>
    </lineage>
</organism>
<comment type="similarity">
    <text evidence="1">Belongs to the mTERF family.</text>
</comment>
<sequence length="409" mass="46922">MRTLIAHLSLSPFPFNTLYSKPIIIRPSFLCFFSSSSSSSSSSPPLLQTRSTTTTSTPISNPILYKYLIKTFSFSESQALSMSKRFPQITPLKTLEKSKSVVQFLEQLGFSNTQIRSSIHGSPQILFSNVDRTLKPKLQFFQDLGLSGFDLGKFMSKNSTLLTRSLDKKLIPCIDVIKKILVNDKSNQDLIRVMRRCNWVVTLREPQERLLRNVAVLESCGIVGSQLSMLLTRQPRLFVLPESKLRDLVLRVLDMGFSIESRMLVHALYTVSCMTGETFNRKLELFRSFGFSESECMEMFRRTPGLLRTSEDKLRVGIEFFLNDIKFERSVLVHRPNCLMHSMEERVIPRYRVLQVMKSKGLLKKMPSLIHVLSLTEEEFLAKFISKFRDDAEELLVAYKGHLLDSSEE</sequence>
<dbReference type="EMBL" id="JACBKZ010000001">
    <property type="protein sequence ID" value="KAF5960623.1"/>
    <property type="molecule type" value="Genomic_DNA"/>
</dbReference>
<evidence type="ECO:0000313" key="5">
    <source>
        <dbReference type="EMBL" id="KAF5960623.1"/>
    </source>
</evidence>